<evidence type="ECO:0000256" key="7">
    <source>
        <dbReference type="ARBA" id="ARBA00039163"/>
    </source>
</evidence>
<dbReference type="InterPro" id="IPR050890">
    <property type="entry name" value="PTS_EIIA_component"/>
</dbReference>
<dbReference type="InterPro" id="IPR011055">
    <property type="entry name" value="Dup_hybrid_motif"/>
</dbReference>
<dbReference type="GO" id="GO:0005737">
    <property type="term" value="C:cytoplasm"/>
    <property type="evidence" value="ECO:0007669"/>
    <property type="project" value="UniProtKB-SubCell"/>
</dbReference>
<reference evidence="12 13" key="1">
    <citation type="submission" date="2018-06" db="EMBL/GenBank/DDBJ databases">
        <authorList>
            <consortium name="Pathogen Informatics"/>
            <person name="Doyle S."/>
        </authorList>
    </citation>
    <scope>NUCLEOTIDE SEQUENCE [LARGE SCALE GENOMIC DNA]</scope>
    <source>
        <strain evidence="12 13">NCTC13093</strain>
    </source>
</reference>
<evidence type="ECO:0000256" key="1">
    <source>
        <dbReference type="ARBA" id="ARBA00004496"/>
    </source>
</evidence>
<sequence length="168" mass="18124">MIEALKMKMFGHSGRFISVFAPFAGEVSSLDSIGDSVFAKGTLGPGIAITPDDNQTIVRAPIGGEILLMSDMSHAVIIKTTQNTEILVHVGIGTVALKGKYFRPLVQNGDFIKAGEPILEFDAVSIVKEGYSLKTPIVIPSLGSYSGYELTKQQNILTQDEIIKLIRD</sequence>
<keyword evidence="5" id="KW-0598">Phosphotransferase system</keyword>
<evidence type="ECO:0000256" key="2">
    <source>
        <dbReference type="ARBA" id="ARBA00022448"/>
    </source>
</evidence>
<organism evidence="12 13">
    <name type="scientific">Anaerobiospirillum thomasii</name>
    <dbReference type="NCBI Taxonomy" id="179995"/>
    <lineage>
        <taxon>Bacteria</taxon>
        <taxon>Pseudomonadati</taxon>
        <taxon>Pseudomonadota</taxon>
        <taxon>Gammaproteobacteria</taxon>
        <taxon>Aeromonadales</taxon>
        <taxon>Succinivibrionaceae</taxon>
        <taxon>Anaerobiospirillum</taxon>
    </lineage>
</organism>
<proteinExistence type="predicted"/>
<protein>
    <recommendedName>
        <fullName evidence="7">PTS system glucose-specific EIIA component</fullName>
    </recommendedName>
    <alternativeName>
        <fullName evidence="10">EIIA-Glc</fullName>
    </alternativeName>
    <alternativeName>
        <fullName evidence="9">EIII-Glc</fullName>
    </alternativeName>
    <alternativeName>
        <fullName evidence="8">Glucose-specific phosphotransferase enzyme IIA component</fullName>
    </alternativeName>
</protein>
<keyword evidence="3" id="KW-0762">Sugar transport</keyword>
<dbReference type="InterPro" id="IPR001127">
    <property type="entry name" value="PTS_EIIA_1_perm"/>
</dbReference>
<keyword evidence="4 12" id="KW-0808">Transferase</keyword>
<evidence type="ECO:0000256" key="8">
    <source>
        <dbReference type="ARBA" id="ARBA00042296"/>
    </source>
</evidence>
<evidence type="ECO:0000313" key="13">
    <source>
        <dbReference type="Proteomes" id="UP000250086"/>
    </source>
</evidence>
<dbReference type="NCBIfam" id="TIGR00830">
    <property type="entry name" value="PTBA"/>
    <property type="match status" value="1"/>
</dbReference>
<accession>A0A2X0WU65</accession>
<dbReference type="SUPFAM" id="SSF51261">
    <property type="entry name" value="Duplicated hybrid motif"/>
    <property type="match status" value="1"/>
</dbReference>
<dbReference type="Proteomes" id="UP000250086">
    <property type="component" value="Unassembled WGS sequence"/>
</dbReference>
<dbReference type="AlphaFoldDB" id="A0A2X0WU65"/>
<name>A0A2X0WU65_9GAMM</name>
<gene>
    <name evidence="12" type="primary">crr_1</name>
    <name evidence="12" type="ORF">NCTC13093_00364</name>
</gene>
<dbReference type="EMBL" id="UAPV01000001">
    <property type="protein sequence ID" value="SPT69001.1"/>
    <property type="molecule type" value="Genomic_DNA"/>
</dbReference>
<comment type="subcellular location">
    <subcellularLocation>
        <location evidence="1">Cytoplasm</location>
    </subcellularLocation>
</comment>
<dbReference type="GO" id="GO:0016301">
    <property type="term" value="F:kinase activity"/>
    <property type="evidence" value="ECO:0007669"/>
    <property type="project" value="UniProtKB-KW"/>
</dbReference>
<evidence type="ECO:0000256" key="4">
    <source>
        <dbReference type="ARBA" id="ARBA00022679"/>
    </source>
</evidence>
<evidence type="ECO:0000256" key="9">
    <source>
        <dbReference type="ARBA" id="ARBA00042526"/>
    </source>
</evidence>
<dbReference type="GO" id="GO:0009401">
    <property type="term" value="P:phosphoenolpyruvate-dependent sugar phosphotransferase system"/>
    <property type="evidence" value="ECO:0007669"/>
    <property type="project" value="UniProtKB-KW"/>
</dbReference>
<evidence type="ECO:0000259" key="11">
    <source>
        <dbReference type="PROSITE" id="PS51093"/>
    </source>
</evidence>
<evidence type="ECO:0000313" key="12">
    <source>
        <dbReference type="EMBL" id="SPT69001.1"/>
    </source>
</evidence>
<evidence type="ECO:0000256" key="10">
    <source>
        <dbReference type="ARBA" id="ARBA00042873"/>
    </source>
</evidence>
<dbReference type="PANTHER" id="PTHR45008:SF1">
    <property type="entry name" value="PTS SYSTEM GLUCOSE-SPECIFIC EIIA COMPONENT"/>
    <property type="match status" value="1"/>
</dbReference>
<dbReference type="Gene3D" id="2.70.70.10">
    <property type="entry name" value="Glucose Permease (Domain IIA)"/>
    <property type="match status" value="1"/>
</dbReference>
<dbReference type="Pfam" id="PF00358">
    <property type="entry name" value="PTS_EIIA_1"/>
    <property type="match status" value="1"/>
</dbReference>
<evidence type="ECO:0000256" key="3">
    <source>
        <dbReference type="ARBA" id="ARBA00022597"/>
    </source>
</evidence>
<dbReference type="PROSITE" id="PS51093">
    <property type="entry name" value="PTS_EIIA_TYPE_1"/>
    <property type="match status" value="1"/>
</dbReference>
<keyword evidence="13" id="KW-1185">Reference proteome</keyword>
<dbReference type="RefSeq" id="WP_113743200.1">
    <property type="nucleotide sequence ID" value="NZ_UAPV01000001.1"/>
</dbReference>
<keyword evidence="6" id="KW-0418">Kinase</keyword>
<evidence type="ECO:0000256" key="6">
    <source>
        <dbReference type="ARBA" id="ARBA00022777"/>
    </source>
</evidence>
<keyword evidence="2" id="KW-0813">Transport</keyword>
<dbReference type="PANTHER" id="PTHR45008">
    <property type="entry name" value="PTS SYSTEM GLUCOSE-SPECIFIC EIIA COMPONENT"/>
    <property type="match status" value="1"/>
</dbReference>
<evidence type="ECO:0000256" key="5">
    <source>
        <dbReference type="ARBA" id="ARBA00022683"/>
    </source>
</evidence>
<feature type="domain" description="PTS EIIA type-1" evidence="11">
    <location>
        <begin position="35"/>
        <end position="141"/>
    </location>
</feature>